<feature type="non-terminal residue" evidence="1">
    <location>
        <position position="160"/>
    </location>
</feature>
<accession>A0ACD2ZYQ5</accession>
<proteinExistence type="predicted"/>
<keyword evidence="2" id="KW-1185">Reference proteome</keyword>
<dbReference type="Proteomes" id="UP000308600">
    <property type="component" value="Unassembled WGS sequence"/>
</dbReference>
<evidence type="ECO:0000313" key="2">
    <source>
        <dbReference type="Proteomes" id="UP000308600"/>
    </source>
</evidence>
<reference evidence="1 2" key="1">
    <citation type="journal article" date="2019" name="Nat. Ecol. Evol.">
        <title>Megaphylogeny resolves global patterns of mushroom evolution.</title>
        <authorList>
            <person name="Varga T."/>
            <person name="Krizsan K."/>
            <person name="Foldi C."/>
            <person name="Dima B."/>
            <person name="Sanchez-Garcia M."/>
            <person name="Sanchez-Ramirez S."/>
            <person name="Szollosi G.J."/>
            <person name="Szarkandi J.G."/>
            <person name="Papp V."/>
            <person name="Albert L."/>
            <person name="Andreopoulos W."/>
            <person name="Angelini C."/>
            <person name="Antonin V."/>
            <person name="Barry K.W."/>
            <person name="Bougher N.L."/>
            <person name="Buchanan P."/>
            <person name="Buyck B."/>
            <person name="Bense V."/>
            <person name="Catcheside P."/>
            <person name="Chovatia M."/>
            <person name="Cooper J."/>
            <person name="Damon W."/>
            <person name="Desjardin D."/>
            <person name="Finy P."/>
            <person name="Geml J."/>
            <person name="Haridas S."/>
            <person name="Hughes K."/>
            <person name="Justo A."/>
            <person name="Karasinski D."/>
            <person name="Kautmanova I."/>
            <person name="Kiss B."/>
            <person name="Kocsube S."/>
            <person name="Kotiranta H."/>
            <person name="LaButti K.M."/>
            <person name="Lechner B.E."/>
            <person name="Liimatainen K."/>
            <person name="Lipzen A."/>
            <person name="Lukacs Z."/>
            <person name="Mihaltcheva S."/>
            <person name="Morgado L.N."/>
            <person name="Niskanen T."/>
            <person name="Noordeloos M.E."/>
            <person name="Ohm R.A."/>
            <person name="Ortiz-Santana B."/>
            <person name="Ovrebo C."/>
            <person name="Racz N."/>
            <person name="Riley R."/>
            <person name="Savchenko A."/>
            <person name="Shiryaev A."/>
            <person name="Soop K."/>
            <person name="Spirin V."/>
            <person name="Szebenyi C."/>
            <person name="Tomsovsky M."/>
            <person name="Tulloss R.E."/>
            <person name="Uehling J."/>
            <person name="Grigoriev I.V."/>
            <person name="Vagvolgyi C."/>
            <person name="Papp T."/>
            <person name="Martin F.M."/>
            <person name="Miettinen O."/>
            <person name="Hibbett D.S."/>
            <person name="Nagy L.G."/>
        </authorList>
    </citation>
    <scope>NUCLEOTIDE SEQUENCE [LARGE SCALE GENOMIC DNA]</scope>
    <source>
        <strain evidence="1 2">NL-1719</strain>
    </source>
</reference>
<gene>
    <name evidence="1" type="ORF">BDN72DRAFT_731157</name>
</gene>
<protein>
    <submittedName>
        <fullName evidence="1">Uncharacterized protein</fullName>
    </submittedName>
</protein>
<organism evidence="1 2">
    <name type="scientific">Pluteus cervinus</name>
    <dbReference type="NCBI Taxonomy" id="181527"/>
    <lineage>
        <taxon>Eukaryota</taxon>
        <taxon>Fungi</taxon>
        <taxon>Dikarya</taxon>
        <taxon>Basidiomycota</taxon>
        <taxon>Agaricomycotina</taxon>
        <taxon>Agaricomycetes</taxon>
        <taxon>Agaricomycetidae</taxon>
        <taxon>Agaricales</taxon>
        <taxon>Pluteineae</taxon>
        <taxon>Pluteaceae</taxon>
        <taxon>Pluteus</taxon>
    </lineage>
</organism>
<evidence type="ECO:0000313" key="1">
    <source>
        <dbReference type="EMBL" id="TFK58467.1"/>
    </source>
</evidence>
<sequence length="160" mass="18443">RTYEIGRKALVVLDRRRGDKFKKLSGPDVCVPQWIINGNAAGVRDATGSWLWAGYNGEDVAGVGECKHSTTLTPITMTCIFVDARVNWLRTRAQCLRWEEELCIVAAQMEFTVRSFLWKFRQWQIWYGMAEQESKPGHMAYAARQMNMWQSFGRVAEAKF</sequence>
<feature type="non-terminal residue" evidence="1">
    <location>
        <position position="1"/>
    </location>
</feature>
<name>A0ACD2ZYQ5_9AGAR</name>
<dbReference type="EMBL" id="ML209344">
    <property type="protein sequence ID" value="TFK58467.1"/>
    <property type="molecule type" value="Genomic_DNA"/>
</dbReference>